<keyword evidence="2" id="KW-1185">Reference proteome</keyword>
<protein>
    <submittedName>
        <fullName evidence="1">Uncharacterized protein</fullName>
    </submittedName>
</protein>
<sequence>MLHVTWYEAGKPDPNIPAPPWARVFGIANDGTVYAPAALTGDEGATLEKAAAEGIAAAMKNEHAFLPIPWLLRAYPYEFEVIRVCRIIDGFARELRPHRPS</sequence>
<dbReference type="RefSeq" id="WP_249475505.1">
    <property type="nucleotide sequence ID" value="NZ_JAMBEP010000003.1"/>
</dbReference>
<accession>A0ABT0MLF8</accession>
<organism evidence="1 2">
    <name type="scientific">Luteimonas galliterrae</name>
    <dbReference type="NCBI Taxonomy" id="2940486"/>
    <lineage>
        <taxon>Bacteria</taxon>
        <taxon>Pseudomonadati</taxon>
        <taxon>Pseudomonadota</taxon>
        <taxon>Gammaproteobacteria</taxon>
        <taxon>Lysobacterales</taxon>
        <taxon>Lysobacteraceae</taxon>
        <taxon>Luteimonas</taxon>
    </lineage>
</organism>
<dbReference type="Proteomes" id="UP001431217">
    <property type="component" value="Unassembled WGS sequence"/>
</dbReference>
<reference evidence="1 2" key="1">
    <citation type="submission" date="2022-05" db="EMBL/GenBank/DDBJ databases">
        <title>Luteimonas sp. SX5, whole genome shotgun sequencing project.</title>
        <authorList>
            <person name="Zhao G."/>
            <person name="Shen L."/>
        </authorList>
    </citation>
    <scope>NUCLEOTIDE SEQUENCE [LARGE SCALE GENOMIC DNA]</scope>
    <source>
        <strain evidence="1 2">SX5</strain>
    </source>
</reference>
<dbReference type="EMBL" id="JAMBEP010000003">
    <property type="protein sequence ID" value="MCL1635720.1"/>
    <property type="molecule type" value="Genomic_DNA"/>
</dbReference>
<proteinExistence type="predicted"/>
<evidence type="ECO:0000313" key="2">
    <source>
        <dbReference type="Proteomes" id="UP001431217"/>
    </source>
</evidence>
<gene>
    <name evidence="1" type="ORF">M2650_13910</name>
</gene>
<evidence type="ECO:0000313" key="1">
    <source>
        <dbReference type="EMBL" id="MCL1635720.1"/>
    </source>
</evidence>
<comment type="caution">
    <text evidence="1">The sequence shown here is derived from an EMBL/GenBank/DDBJ whole genome shotgun (WGS) entry which is preliminary data.</text>
</comment>
<name>A0ABT0MLF8_9GAMM</name>